<reference evidence="2 3" key="1">
    <citation type="submission" date="2018-05" db="EMBL/GenBank/DDBJ databases">
        <title>Chitinophaga sp. K3CV102501T nov., isolated from isolated from a monsoon evergreen broad-leaved forest soil.</title>
        <authorList>
            <person name="Lv Y."/>
        </authorList>
    </citation>
    <scope>NUCLEOTIDE SEQUENCE [LARGE SCALE GENOMIC DNA]</scope>
    <source>
        <strain evidence="2 3">GDMCC 1.1325</strain>
    </source>
</reference>
<keyword evidence="3" id="KW-1185">Reference proteome</keyword>
<dbReference type="InterPro" id="IPR000782">
    <property type="entry name" value="FAS1_domain"/>
</dbReference>
<dbReference type="EMBL" id="QFFJ01000002">
    <property type="protein sequence ID" value="RBL89017.1"/>
    <property type="molecule type" value="Genomic_DNA"/>
</dbReference>
<dbReference type="InterPro" id="IPR050904">
    <property type="entry name" value="Adhesion/Biosynth-related"/>
</dbReference>
<dbReference type="AlphaFoldDB" id="A0A365XRP5"/>
<evidence type="ECO:0000259" key="1">
    <source>
        <dbReference type="PROSITE" id="PS50213"/>
    </source>
</evidence>
<proteinExistence type="predicted"/>
<comment type="caution">
    <text evidence="2">The sequence shown here is derived from an EMBL/GenBank/DDBJ whole genome shotgun (WGS) entry which is preliminary data.</text>
</comment>
<dbReference type="Gene3D" id="2.30.180.10">
    <property type="entry name" value="FAS1 domain"/>
    <property type="match status" value="2"/>
</dbReference>
<evidence type="ECO:0000313" key="2">
    <source>
        <dbReference type="EMBL" id="RBL89017.1"/>
    </source>
</evidence>
<dbReference type="SMART" id="SM00554">
    <property type="entry name" value="FAS1"/>
    <property type="match status" value="1"/>
</dbReference>
<dbReference type="RefSeq" id="WP_113617761.1">
    <property type="nucleotide sequence ID" value="NZ_QFFJ01000002.1"/>
</dbReference>
<dbReference type="SUPFAM" id="SSF82153">
    <property type="entry name" value="FAS1 domain"/>
    <property type="match status" value="2"/>
</dbReference>
<feature type="domain" description="FAS1" evidence="1">
    <location>
        <begin position="47"/>
        <end position="198"/>
    </location>
</feature>
<dbReference type="PANTHER" id="PTHR10900:SF77">
    <property type="entry name" value="FI19380P1"/>
    <property type="match status" value="1"/>
</dbReference>
<evidence type="ECO:0000313" key="3">
    <source>
        <dbReference type="Proteomes" id="UP000253410"/>
    </source>
</evidence>
<feature type="domain" description="FAS1" evidence="1">
    <location>
        <begin position="202"/>
        <end position="404"/>
    </location>
</feature>
<sequence length="407" mass="45734">MTVFTSVTTPGRLLRSWLPVLFLLVMACRKQDIEPEPVGDPVPYNGPVLGLKETLEKSPYTIFRTAWNRANIDARLKKAGTTSFTIIAPTDKAFQDAGWTMDKINQAAPEVLDTLLSYHIGATQIHPASLAELNGNLPIVTLLKSTTIPTFDDSRPYKYVIYAGVYHDSLFVNGKPVSKWGQALESTTATIYPADKVLVKPRQDMLSFLKADNRFSFYLEACRINDSLYEDKNPWDQYLWDMPMLSANALSPGQFTLVVPTNDAFRKSGFNSVEDIRQRCYQALPIGDPDYDENSYYRYPTTAMDSILLPNRMSYVGLDGPYGMREMYPVYFMNELMVNRSVSGLLLRPGSAYSSPPKIYELDFAVTNGNIWVKRLGSSGQRIPLVQTDINVLNGVIHIVNDGLFMP</sequence>
<name>A0A365XRP5_9BACT</name>
<accession>A0A365XRP5</accession>
<organism evidence="2 3">
    <name type="scientific">Chitinophaga flava</name>
    <dbReference type="NCBI Taxonomy" id="2259036"/>
    <lineage>
        <taxon>Bacteria</taxon>
        <taxon>Pseudomonadati</taxon>
        <taxon>Bacteroidota</taxon>
        <taxon>Chitinophagia</taxon>
        <taxon>Chitinophagales</taxon>
        <taxon>Chitinophagaceae</taxon>
        <taxon>Chitinophaga</taxon>
    </lineage>
</organism>
<dbReference type="PANTHER" id="PTHR10900">
    <property type="entry name" value="PERIOSTIN-RELATED"/>
    <property type="match status" value="1"/>
</dbReference>
<dbReference type="PROSITE" id="PS50213">
    <property type="entry name" value="FAS1"/>
    <property type="match status" value="2"/>
</dbReference>
<dbReference type="InterPro" id="IPR036378">
    <property type="entry name" value="FAS1_dom_sf"/>
</dbReference>
<protein>
    <recommendedName>
        <fullName evidence="1">FAS1 domain-containing protein</fullName>
    </recommendedName>
</protein>
<dbReference type="Proteomes" id="UP000253410">
    <property type="component" value="Unassembled WGS sequence"/>
</dbReference>
<dbReference type="Pfam" id="PF02469">
    <property type="entry name" value="Fasciclin"/>
    <property type="match status" value="1"/>
</dbReference>
<gene>
    <name evidence="2" type="ORF">DF182_20985</name>
</gene>
<dbReference type="OrthoDB" id="642764at2"/>